<accession>A0A1L7CGA8</accession>
<dbReference type="Proteomes" id="UP000185478">
    <property type="component" value="Chromosome"/>
</dbReference>
<keyword evidence="2" id="KW-1185">Reference proteome</keyword>
<dbReference type="InterPro" id="IPR025447">
    <property type="entry name" value="DUF4192"/>
</dbReference>
<reference evidence="1 2" key="1">
    <citation type="submission" date="2014-08" db="EMBL/GenBank/DDBJ databases">
        <title>Complete genome sequence of Corynebacterium aquilae S-613T(T) (=DSM 44791(T)), isolated from the choana of a healthy golden eagle.</title>
        <authorList>
            <person name="Ruckert C."/>
            <person name="Albersmeier A."/>
            <person name="Winkler A."/>
            <person name="Kalinowski J."/>
        </authorList>
    </citation>
    <scope>NUCLEOTIDE SEQUENCE [LARGE SCALE GENOMIC DNA]</scope>
    <source>
        <strain evidence="1 2">S-613</strain>
    </source>
</reference>
<evidence type="ECO:0000313" key="2">
    <source>
        <dbReference type="Proteomes" id="UP000185478"/>
    </source>
</evidence>
<protein>
    <recommendedName>
        <fullName evidence="3">DUF4192 domain-containing protein</fullName>
    </recommendedName>
</protein>
<evidence type="ECO:0000313" key="1">
    <source>
        <dbReference type="EMBL" id="APT84900.1"/>
    </source>
</evidence>
<evidence type="ECO:0008006" key="3">
    <source>
        <dbReference type="Google" id="ProtNLM"/>
    </source>
</evidence>
<organism evidence="1 2">
    <name type="scientific">Corynebacterium aquilae DSM 44791</name>
    <dbReference type="NCBI Taxonomy" id="1431546"/>
    <lineage>
        <taxon>Bacteria</taxon>
        <taxon>Bacillati</taxon>
        <taxon>Actinomycetota</taxon>
        <taxon>Actinomycetes</taxon>
        <taxon>Mycobacteriales</taxon>
        <taxon>Corynebacteriaceae</taxon>
        <taxon>Corynebacterium</taxon>
    </lineage>
</organism>
<proteinExistence type="predicted"/>
<dbReference type="AlphaFoldDB" id="A0A1L7CGA8"/>
<dbReference type="KEGG" id="caqu:CAQU_07305"/>
<sequence length="345" mass="38869">MLLTLERIGEHRFTMGPILRVDLDVAEDVTTRDQLEELLDYITADFVLLLIVDEHAEVPKHPRKMPQQYAQAVEHIADRLHTHRIKVLGCWLTQDILSQQRYCRVHRSEDEVDLSETVPGWDSGRISSILASPSMKPLLDSGFLPAISREEAYEMFQPCPSKLGQDTIDSLMDAARDFTRETMAHLERHPSTENDLVEFVHRYRAALESIVEKDLDVAEIREDRELLELFAQATSHPTFRDACLVTVTQHLSAPGQRLALAGAQVFSGQARINALSLAALYMCASPCRSTMMPALNVAREEDPHHRLAALALECAQRGLFEELLDACAQASKDIVAFYCEPPLED</sequence>
<name>A0A1L7CGA8_9CORY</name>
<gene>
    <name evidence="1" type="ORF">CAQU_07305</name>
</gene>
<dbReference type="EMBL" id="CP009245">
    <property type="protein sequence ID" value="APT84900.1"/>
    <property type="molecule type" value="Genomic_DNA"/>
</dbReference>
<dbReference type="Pfam" id="PF13830">
    <property type="entry name" value="DUF4192"/>
    <property type="match status" value="1"/>
</dbReference>